<dbReference type="Proteomes" id="UP000029964">
    <property type="component" value="Unassembled WGS sequence"/>
</dbReference>
<dbReference type="AlphaFoldDB" id="A0A086T385"/>
<protein>
    <submittedName>
        <fullName evidence="2">Uncharacterized protein</fullName>
    </submittedName>
</protein>
<dbReference type="HOGENOM" id="CLU_2426504_0_0_1"/>
<accession>A0A086T385</accession>
<feature type="region of interest" description="Disordered" evidence="1">
    <location>
        <begin position="16"/>
        <end position="70"/>
    </location>
</feature>
<sequence>MTGQASTVHNTHQAELGLASMDQGCPFTSNRCSNAMKRRRPNKLLQWDGTRRRTGREMHPLPIDGRRRTLRSMKYDKARQAGQAGQVEGQM</sequence>
<gene>
    <name evidence="2" type="ORF">ACRE_054360</name>
</gene>
<evidence type="ECO:0000313" key="2">
    <source>
        <dbReference type="EMBL" id="KFH43817.1"/>
    </source>
</evidence>
<reference evidence="3" key="1">
    <citation type="journal article" date="2014" name="Genome Announc.">
        <title>Genome sequence and annotation of Acremonium chrysogenum, producer of the beta-lactam antibiotic cephalosporin C.</title>
        <authorList>
            <person name="Terfehr D."/>
            <person name="Dahlmann T.A."/>
            <person name="Specht T."/>
            <person name="Zadra I."/>
            <person name="Kuernsteiner H."/>
            <person name="Kueck U."/>
        </authorList>
    </citation>
    <scope>NUCLEOTIDE SEQUENCE [LARGE SCALE GENOMIC DNA]</scope>
    <source>
        <strain evidence="3">ATCC 11550 / CBS 779.69 / DSM 880 / IAM 14645 / JCM 23072 / IMI 49137</strain>
    </source>
</reference>
<comment type="caution">
    <text evidence="2">The sequence shown here is derived from an EMBL/GenBank/DDBJ whole genome shotgun (WGS) entry which is preliminary data.</text>
</comment>
<proteinExistence type="predicted"/>
<evidence type="ECO:0000313" key="3">
    <source>
        <dbReference type="Proteomes" id="UP000029964"/>
    </source>
</evidence>
<name>A0A086T385_HAPC1</name>
<feature type="compositionally biased region" description="Basic and acidic residues" evidence="1">
    <location>
        <begin position="49"/>
        <end position="70"/>
    </location>
</feature>
<evidence type="ECO:0000256" key="1">
    <source>
        <dbReference type="SAM" id="MobiDB-lite"/>
    </source>
</evidence>
<keyword evidence="3" id="KW-1185">Reference proteome</keyword>
<dbReference type="EMBL" id="JPKY01000061">
    <property type="protein sequence ID" value="KFH43817.1"/>
    <property type="molecule type" value="Genomic_DNA"/>
</dbReference>
<organism evidence="2 3">
    <name type="scientific">Hapsidospora chrysogenum (strain ATCC 11550 / CBS 779.69 / DSM 880 / IAM 14645 / JCM 23072 / IMI 49137)</name>
    <name type="common">Acremonium chrysogenum</name>
    <dbReference type="NCBI Taxonomy" id="857340"/>
    <lineage>
        <taxon>Eukaryota</taxon>
        <taxon>Fungi</taxon>
        <taxon>Dikarya</taxon>
        <taxon>Ascomycota</taxon>
        <taxon>Pezizomycotina</taxon>
        <taxon>Sordariomycetes</taxon>
        <taxon>Hypocreomycetidae</taxon>
        <taxon>Hypocreales</taxon>
        <taxon>Bionectriaceae</taxon>
        <taxon>Hapsidospora</taxon>
    </lineage>
</organism>